<name>A0ABU7I8Z1_9SPHI</name>
<reference evidence="1 2" key="1">
    <citation type="submission" date="2024-01" db="EMBL/GenBank/DDBJ databases">
        <title>Pedobacter sp. nov., isolated from fresh soil.</title>
        <authorList>
            <person name="Le N.T.T."/>
        </authorList>
    </citation>
    <scope>NUCLEOTIDE SEQUENCE [LARGE SCALE GENOMIC DNA]</scope>
    <source>
        <strain evidence="1 2">KR3-3</strain>
    </source>
</reference>
<sequence>MIDFEKLDYLKSGNKLQQKAYRLLTDHQVFEKLATFHPVLTGTIPINIAIATSDLDVICHCTTLNEFKQSLIDYFCQEKDFELREVEINDQQTIIANFKIEDFELEIFGQATPAQQQNAYRHMLIEHQVLMAKGELFRQQIIMLKKQGYKTEPAFAKLLGLEGDPYEALLNFIP</sequence>
<protein>
    <submittedName>
        <fullName evidence="1">DUF4269 domain-containing protein</fullName>
    </submittedName>
</protein>
<dbReference type="EMBL" id="JAZDQT010000002">
    <property type="protein sequence ID" value="MEE1945947.1"/>
    <property type="molecule type" value="Genomic_DNA"/>
</dbReference>
<organism evidence="1 2">
    <name type="scientific">Pedobacter albus</name>
    <dbReference type="NCBI Taxonomy" id="3113905"/>
    <lineage>
        <taxon>Bacteria</taxon>
        <taxon>Pseudomonadati</taxon>
        <taxon>Bacteroidota</taxon>
        <taxon>Sphingobacteriia</taxon>
        <taxon>Sphingobacteriales</taxon>
        <taxon>Sphingobacteriaceae</taxon>
        <taxon>Pedobacter</taxon>
    </lineage>
</organism>
<proteinExistence type="predicted"/>
<comment type="caution">
    <text evidence="1">The sequence shown here is derived from an EMBL/GenBank/DDBJ whole genome shotgun (WGS) entry which is preliminary data.</text>
</comment>
<dbReference type="RefSeq" id="WP_330108265.1">
    <property type="nucleotide sequence ID" value="NZ_JAZDQT010000002.1"/>
</dbReference>
<dbReference type="Proteomes" id="UP001336835">
    <property type="component" value="Unassembled WGS sequence"/>
</dbReference>
<dbReference type="Pfam" id="PF14091">
    <property type="entry name" value="DUF4269"/>
    <property type="match status" value="1"/>
</dbReference>
<gene>
    <name evidence="1" type="ORF">VRU48_12575</name>
</gene>
<accession>A0ABU7I8Z1</accession>
<dbReference type="InterPro" id="IPR025365">
    <property type="entry name" value="DUF4269"/>
</dbReference>
<evidence type="ECO:0000313" key="1">
    <source>
        <dbReference type="EMBL" id="MEE1945947.1"/>
    </source>
</evidence>
<evidence type="ECO:0000313" key="2">
    <source>
        <dbReference type="Proteomes" id="UP001336835"/>
    </source>
</evidence>
<keyword evidence="2" id="KW-1185">Reference proteome</keyword>